<accession>A0ACC1X176</accession>
<sequence length="207" mass="22063">MASDMVVHTHQNPNPNTVTPTNATTTTTESASETQLAHPRKRTVSTSSSSKDRHTKVNGRGRRVRMPALCAARIFQLTRELGHRSDGETIEWLLRQAEPSIIAATGTGTVPAIAVSSSTAGPTPISSSPPSVACRVQPLSSVSQGMFVAAPQPNCRLDLCQPLGLQYAGNGFHHMPFTALLLQPALGTAAAEETEEKEEDEVIGDRQ</sequence>
<name>A0ACC1X176_MELAZ</name>
<keyword evidence="2" id="KW-1185">Reference proteome</keyword>
<proteinExistence type="predicted"/>
<reference evidence="1 2" key="1">
    <citation type="journal article" date="2023" name="Science">
        <title>Complex scaffold remodeling in plant triterpene biosynthesis.</title>
        <authorList>
            <person name="De La Pena R."/>
            <person name="Hodgson H."/>
            <person name="Liu J.C."/>
            <person name="Stephenson M.J."/>
            <person name="Martin A.C."/>
            <person name="Owen C."/>
            <person name="Harkess A."/>
            <person name="Leebens-Mack J."/>
            <person name="Jimenez L.E."/>
            <person name="Osbourn A."/>
            <person name="Sattely E.S."/>
        </authorList>
    </citation>
    <scope>NUCLEOTIDE SEQUENCE [LARGE SCALE GENOMIC DNA]</scope>
    <source>
        <strain evidence="2">cv. JPN11</strain>
        <tissue evidence="1">Leaf</tissue>
    </source>
</reference>
<gene>
    <name evidence="1" type="ORF">OWV82_021764</name>
</gene>
<protein>
    <submittedName>
        <fullName evidence="1">Transcription factor like</fullName>
    </submittedName>
</protein>
<dbReference type="Proteomes" id="UP001164539">
    <property type="component" value="Chromosome 12"/>
</dbReference>
<comment type="caution">
    <text evidence="1">The sequence shown here is derived from an EMBL/GenBank/DDBJ whole genome shotgun (WGS) entry which is preliminary data.</text>
</comment>
<organism evidence="1 2">
    <name type="scientific">Melia azedarach</name>
    <name type="common">Chinaberry tree</name>
    <dbReference type="NCBI Taxonomy" id="155640"/>
    <lineage>
        <taxon>Eukaryota</taxon>
        <taxon>Viridiplantae</taxon>
        <taxon>Streptophyta</taxon>
        <taxon>Embryophyta</taxon>
        <taxon>Tracheophyta</taxon>
        <taxon>Spermatophyta</taxon>
        <taxon>Magnoliopsida</taxon>
        <taxon>eudicotyledons</taxon>
        <taxon>Gunneridae</taxon>
        <taxon>Pentapetalae</taxon>
        <taxon>rosids</taxon>
        <taxon>malvids</taxon>
        <taxon>Sapindales</taxon>
        <taxon>Meliaceae</taxon>
        <taxon>Melia</taxon>
    </lineage>
</organism>
<evidence type="ECO:0000313" key="1">
    <source>
        <dbReference type="EMBL" id="KAJ4704921.1"/>
    </source>
</evidence>
<evidence type="ECO:0000313" key="2">
    <source>
        <dbReference type="Proteomes" id="UP001164539"/>
    </source>
</evidence>
<dbReference type="EMBL" id="CM051405">
    <property type="protein sequence ID" value="KAJ4704921.1"/>
    <property type="molecule type" value="Genomic_DNA"/>
</dbReference>